<sequence>MTFSLTYSRDFLIASSVWNASISLAKYQRTSTNSQLASLSNSPFPMDETSTCRLNPLQVVREPNDIQQLRPLLPRGTHIVSEIQLQQCIHALYLSVGLGTQAGEEVKIRPDQLKELGAKPYHELRIAIARDQLRHTPILHDMLHLEPGASSTGQLYVDRKNVAGPLSG</sequence>
<gene>
    <name evidence="1" type="ORF">CRG98_005866</name>
</gene>
<keyword evidence="2" id="KW-1185">Reference proteome</keyword>
<protein>
    <submittedName>
        <fullName evidence="1">Uncharacterized protein</fullName>
    </submittedName>
</protein>
<evidence type="ECO:0000313" key="1">
    <source>
        <dbReference type="EMBL" id="PKI73739.1"/>
    </source>
</evidence>
<proteinExistence type="predicted"/>
<dbReference type="EMBL" id="PGOL01000255">
    <property type="protein sequence ID" value="PKI73739.1"/>
    <property type="molecule type" value="Genomic_DNA"/>
</dbReference>
<organism evidence="1 2">
    <name type="scientific">Punica granatum</name>
    <name type="common">Pomegranate</name>
    <dbReference type="NCBI Taxonomy" id="22663"/>
    <lineage>
        <taxon>Eukaryota</taxon>
        <taxon>Viridiplantae</taxon>
        <taxon>Streptophyta</taxon>
        <taxon>Embryophyta</taxon>
        <taxon>Tracheophyta</taxon>
        <taxon>Spermatophyta</taxon>
        <taxon>Magnoliopsida</taxon>
        <taxon>eudicotyledons</taxon>
        <taxon>Gunneridae</taxon>
        <taxon>Pentapetalae</taxon>
        <taxon>rosids</taxon>
        <taxon>malvids</taxon>
        <taxon>Myrtales</taxon>
        <taxon>Lythraceae</taxon>
        <taxon>Punica</taxon>
    </lineage>
</organism>
<dbReference type="Proteomes" id="UP000233551">
    <property type="component" value="Unassembled WGS sequence"/>
</dbReference>
<dbReference type="AlphaFoldDB" id="A0A2I0KZ39"/>
<reference evidence="1 2" key="1">
    <citation type="submission" date="2017-11" db="EMBL/GenBank/DDBJ databases">
        <title>De-novo sequencing of pomegranate (Punica granatum L.) genome.</title>
        <authorList>
            <person name="Akparov Z."/>
            <person name="Amiraslanov A."/>
            <person name="Hajiyeva S."/>
            <person name="Abbasov M."/>
            <person name="Kaur K."/>
            <person name="Hamwieh A."/>
            <person name="Solovyev V."/>
            <person name="Salamov A."/>
            <person name="Braich B."/>
            <person name="Kosarev P."/>
            <person name="Mahmoud A."/>
            <person name="Hajiyev E."/>
            <person name="Babayeva S."/>
            <person name="Izzatullayeva V."/>
            <person name="Mammadov A."/>
            <person name="Mammadov A."/>
            <person name="Sharifova S."/>
            <person name="Ojaghi J."/>
            <person name="Eynullazada K."/>
            <person name="Bayramov B."/>
            <person name="Abdulazimova A."/>
            <person name="Shahmuradov I."/>
        </authorList>
    </citation>
    <scope>NUCLEOTIDE SEQUENCE [LARGE SCALE GENOMIC DNA]</scope>
    <source>
        <strain evidence="2">cv. AG2017</strain>
        <tissue evidence="1">Leaf</tissue>
    </source>
</reference>
<evidence type="ECO:0000313" key="2">
    <source>
        <dbReference type="Proteomes" id="UP000233551"/>
    </source>
</evidence>
<comment type="caution">
    <text evidence="1">The sequence shown here is derived from an EMBL/GenBank/DDBJ whole genome shotgun (WGS) entry which is preliminary data.</text>
</comment>
<name>A0A2I0KZ39_PUNGR</name>
<accession>A0A2I0KZ39</accession>